<dbReference type="RefSeq" id="WP_378608465.1">
    <property type="nucleotide sequence ID" value="NZ_JBHSQN010000014.1"/>
</dbReference>
<evidence type="ECO:0000313" key="2">
    <source>
        <dbReference type="Proteomes" id="UP001596223"/>
    </source>
</evidence>
<organism evidence="1 2">
    <name type="scientific">Nocardia lasii</name>
    <dbReference type="NCBI Taxonomy" id="1616107"/>
    <lineage>
        <taxon>Bacteria</taxon>
        <taxon>Bacillati</taxon>
        <taxon>Actinomycetota</taxon>
        <taxon>Actinomycetes</taxon>
        <taxon>Mycobacteriales</taxon>
        <taxon>Nocardiaceae</taxon>
        <taxon>Nocardia</taxon>
    </lineage>
</organism>
<keyword evidence="2" id="KW-1185">Reference proteome</keyword>
<proteinExistence type="predicted"/>
<dbReference type="EMBL" id="JBHSQN010000014">
    <property type="protein sequence ID" value="MFC6013462.1"/>
    <property type="molecule type" value="Genomic_DNA"/>
</dbReference>
<protein>
    <submittedName>
        <fullName evidence="1">Uncharacterized protein</fullName>
    </submittedName>
</protein>
<evidence type="ECO:0000313" key="1">
    <source>
        <dbReference type="EMBL" id="MFC6013462.1"/>
    </source>
</evidence>
<dbReference type="Proteomes" id="UP001596223">
    <property type="component" value="Unassembled WGS sequence"/>
</dbReference>
<sequence>MPDFSADLNRLVFSADAWGYGSNNLHEGVVEAEEIEFSNKEVVWAVFQDSWDANLKAVRYTKERLKEGAIELQAMSDALNHVVKVLMEQDENFARVLIKSSVADL</sequence>
<gene>
    <name evidence="1" type="ORF">ACFP3H_20600</name>
</gene>
<comment type="caution">
    <text evidence="1">The sequence shown here is derived from an EMBL/GenBank/DDBJ whole genome shotgun (WGS) entry which is preliminary data.</text>
</comment>
<reference evidence="2" key="1">
    <citation type="journal article" date="2019" name="Int. J. Syst. Evol. Microbiol.">
        <title>The Global Catalogue of Microorganisms (GCM) 10K type strain sequencing project: providing services to taxonomists for standard genome sequencing and annotation.</title>
        <authorList>
            <consortium name="The Broad Institute Genomics Platform"/>
            <consortium name="The Broad Institute Genome Sequencing Center for Infectious Disease"/>
            <person name="Wu L."/>
            <person name="Ma J."/>
        </authorList>
    </citation>
    <scope>NUCLEOTIDE SEQUENCE [LARGE SCALE GENOMIC DNA]</scope>
    <source>
        <strain evidence="2">CCUG 36956</strain>
    </source>
</reference>
<name>A0ABW1JWY9_9NOCA</name>
<accession>A0ABW1JWY9</accession>